<dbReference type="GO" id="GO:0044423">
    <property type="term" value="C:virion component"/>
    <property type="evidence" value="ECO:0007669"/>
    <property type="project" value="UniProtKB-KW"/>
</dbReference>
<keyword evidence="2" id="KW-0945">Host-virus interaction</keyword>
<name>A0A514D1H9_9VIRU</name>
<evidence type="ECO:0000256" key="7">
    <source>
        <dbReference type="ARBA" id="ARBA00035110"/>
    </source>
</evidence>
<evidence type="ECO:0000256" key="1">
    <source>
        <dbReference type="ARBA" id="ARBA00004328"/>
    </source>
</evidence>
<evidence type="ECO:0000256" key="3">
    <source>
        <dbReference type="ARBA" id="ARBA00022804"/>
    </source>
</evidence>
<dbReference type="EMBL" id="MN033388">
    <property type="protein sequence ID" value="QDH87461.1"/>
    <property type="molecule type" value="Genomic_RNA"/>
</dbReference>
<evidence type="ECO:0000256" key="5">
    <source>
        <dbReference type="ARBA" id="ARBA00023104"/>
    </source>
</evidence>
<gene>
    <name evidence="8" type="ORF">H1Rhizo26FD250_000003</name>
</gene>
<reference evidence="8" key="1">
    <citation type="submission" date="2019-05" db="EMBL/GenBank/DDBJ databases">
        <title>Metatranscriptomic reconstruction reveals RNA viruses with the potential to shape carbon cycling in soil.</title>
        <authorList>
            <person name="Starr E.P."/>
            <person name="Nuccio E."/>
            <person name="Pett-Ridge J."/>
            <person name="Banfield J.F."/>
            <person name="Firestone M.K."/>
        </authorList>
    </citation>
    <scope>NUCLEOTIDE SEQUENCE</scope>
    <source>
        <strain evidence="8">H1_Rhizo_26_FD_scaffold_250</strain>
    </source>
</reference>
<evidence type="ECO:0000313" key="8">
    <source>
        <dbReference type="EMBL" id="QDH87461.1"/>
    </source>
</evidence>
<keyword evidence="5" id="KW-1175">Viral attachment to host cell pilus</keyword>
<evidence type="ECO:0000256" key="6">
    <source>
        <dbReference type="ARBA" id="ARBA00023296"/>
    </source>
</evidence>
<organism evidence="8">
    <name type="scientific">Leviviridae sp</name>
    <dbReference type="NCBI Taxonomy" id="2027243"/>
    <lineage>
        <taxon>Viruses</taxon>
        <taxon>Riboviria</taxon>
        <taxon>Orthornavirae</taxon>
        <taxon>Lenarviricota</taxon>
        <taxon>Leviviricetes</taxon>
        <taxon>Norzivirales</taxon>
        <taxon>Fiersviridae</taxon>
    </lineage>
</organism>
<proteinExistence type="inferred from homology"/>
<comment type="subcellular location">
    <subcellularLocation>
        <location evidence="1">Virion</location>
    </subcellularLocation>
</comment>
<protein>
    <submittedName>
        <fullName evidence="8">Uncharacterized protein</fullName>
    </submittedName>
</protein>
<dbReference type="Pfam" id="PF03863">
    <property type="entry name" value="Phage_mat-A"/>
    <property type="match status" value="1"/>
</dbReference>
<accession>A0A514D1H9</accession>
<dbReference type="InterPro" id="IPR005563">
    <property type="entry name" value="A_protein"/>
</dbReference>
<dbReference type="GO" id="GO:0039666">
    <property type="term" value="P:virion attachment to host cell pilus"/>
    <property type="evidence" value="ECO:0007669"/>
    <property type="project" value="UniProtKB-KW"/>
</dbReference>
<keyword evidence="4" id="KW-0946">Virion</keyword>
<evidence type="ECO:0000256" key="2">
    <source>
        <dbReference type="ARBA" id="ARBA00022581"/>
    </source>
</evidence>
<comment type="similarity">
    <text evidence="7">Belongs to the Leviviricetes maturation protein family.</text>
</comment>
<keyword evidence="6" id="KW-1160">Virus entry into host cell</keyword>
<sequence length="492" mass="55749">MYTRTRSSVHFLTTPASWTQVDVTKRTVVNPIFCTPQGDIRVEKPMSIVHPSEYSVGVISDQAFMRAERVKGWKHKPRSYRDLPRPVKPVHHVKKVLRPILDTHTFLRFATLSSGGSPCLDEKSRTDVTTPMAWISERLGTDFVKTFLDDLPSDVSSETFIGCDWFALQSEFNEALDNLVPNSFFAGESIVEGGIFIDALRLVLNPKKALIGFFTDVKERHLRRKTLAELDHYYRKLFVKNNLLRSDVLSLGQRFGIPLSVLKEGINADLLYKFGVKPAIGDIRRTLSAHASVEQRLLHLNRYRGQYIPIRVKKTTSKEVFDYAPPGAVVDVTRHLREKSCVSSIFGMGRVRTDINEASKFRAYAEYFGLNKIVGTAWELIPFSFVVDWFTNAQERINDLTRIRLGEGPFMNLVALGSSVKRVLTYEALLSPGFDLTYRFDLLGDSQFPLFRCEISDYVRTPSIPDTSGVVDMSTLGLFHGVTGLELLVQRL</sequence>
<keyword evidence="3" id="KW-1161">Viral attachment to host cell</keyword>
<evidence type="ECO:0000256" key="4">
    <source>
        <dbReference type="ARBA" id="ARBA00022844"/>
    </source>
</evidence>